<protein>
    <recommendedName>
        <fullName evidence="3">PiggyBac transposable element-derived protein domain-containing protein</fullName>
    </recommendedName>
</protein>
<dbReference type="EMBL" id="NBNE01000458">
    <property type="protein sequence ID" value="OWZ19314.1"/>
    <property type="molecule type" value="Genomic_DNA"/>
</dbReference>
<organism evidence="1 2">
    <name type="scientific">Phytophthora megakarya</name>
    <dbReference type="NCBI Taxonomy" id="4795"/>
    <lineage>
        <taxon>Eukaryota</taxon>
        <taxon>Sar</taxon>
        <taxon>Stramenopiles</taxon>
        <taxon>Oomycota</taxon>
        <taxon>Peronosporomycetes</taxon>
        <taxon>Peronosporales</taxon>
        <taxon>Peronosporaceae</taxon>
        <taxon>Phytophthora</taxon>
    </lineage>
</organism>
<accession>A0A225WP51</accession>
<evidence type="ECO:0000313" key="2">
    <source>
        <dbReference type="Proteomes" id="UP000198211"/>
    </source>
</evidence>
<gene>
    <name evidence="1" type="ORF">PHMEG_0006463</name>
</gene>
<keyword evidence="2" id="KW-1185">Reference proteome</keyword>
<evidence type="ECO:0008006" key="3">
    <source>
        <dbReference type="Google" id="ProtNLM"/>
    </source>
</evidence>
<reference evidence="2" key="1">
    <citation type="submission" date="2017-03" db="EMBL/GenBank/DDBJ databases">
        <title>Phytopthora megakarya and P. palmivora, two closely related causual agents of cacao black pod achieved similar genome size and gene model numbers by different mechanisms.</title>
        <authorList>
            <person name="Ali S."/>
            <person name="Shao J."/>
            <person name="Larry D.J."/>
            <person name="Kronmiller B."/>
            <person name="Shen D."/>
            <person name="Strem M.D."/>
            <person name="Melnick R.L."/>
            <person name="Guiltinan M.J."/>
            <person name="Tyler B.M."/>
            <person name="Meinhardt L.W."/>
            <person name="Bailey B.A."/>
        </authorList>
    </citation>
    <scope>NUCLEOTIDE SEQUENCE [LARGE SCALE GENOMIC DNA]</scope>
    <source>
        <strain evidence="2">zdho120</strain>
    </source>
</reference>
<proteinExistence type="predicted"/>
<sequence>MSRLEVDALMAPFKKYRVDKSDLSTCYVCSLPAPHSMRVRRLRCNCKACDDICGGDPYSWRTRVLTCQVQGLVLSTRAPDIEPWEVLRVMIACMLQPIRKGVEAHWSTKEVGALPTNRFNLFMPRNQFITSWATFTSQTTGRQGQVLIVWKIRSVVDVLHFDEVTLPSRSRYILTRQVNKDKPHKIEVYCCAKTHLQTPVPRDNNTKR</sequence>
<name>A0A225WP51_9STRA</name>
<dbReference type="OrthoDB" id="117306at2759"/>
<comment type="caution">
    <text evidence="1">The sequence shown here is derived from an EMBL/GenBank/DDBJ whole genome shotgun (WGS) entry which is preliminary data.</text>
</comment>
<dbReference type="Proteomes" id="UP000198211">
    <property type="component" value="Unassembled WGS sequence"/>
</dbReference>
<evidence type="ECO:0000313" key="1">
    <source>
        <dbReference type="EMBL" id="OWZ19314.1"/>
    </source>
</evidence>
<dbReference type="AlphaFoldDB" id="A0A225WP51"/>